<dbReference type="Pfam" id="PF00106">
    <property type="entry name" value="adh_short"/>
    <property type="match status" value="1"/>
</dbReference>
<keyword evidence="2" id="KW-0521">NADP</keyword>
<proteinExistence type="inferred from homology"/>
<evidence type="ECO:0008006" key="6">
    <source>
        <dbReference type="Google" id="ProtNLM"/>
    </source>
</evidence>
<dbReference type="InterPro" id="IPR052178">
    <property type="entry name" value="Sec_Metab_Biosynth_SDR"/>
</dbReference>
<protein>
    <recommendedName>
        <fullName evidence="6">Granaticin polyketide synthase ketoacyl reductase 2</fullName>
    </recommendedName>
</protein>
<dbReference type="InterPro" id="IPR036291">
    <property type="entry name" value="NAD(P)-bd_dom_sf"/>
</dbReference>
<keyword evidence="5" id="KW-1185">Reference proteome</keyword>
<keyword evidence="3" id="KW-0560">Oxidoreductase</keyword>
<dbReference type="CDD" id="cd05233">
    <property type="entry name" value="SDR_c"/>
    <property type="match status" value="1"/>
</dbReference>
<sequence>MPYNLRGRNVLVTGGSRGLGALIVQKLAAEDCNVAINYVSNIGRAEEIAALIEEEYKVKTFIIQGDAGVQEDCTRMVRDTIGAFGGLDIIISNAGWTKFTEFGNLYAMTEEDWDKCWAVNVKSNLYLLREAASTFNANPDGGVFLVTSSIAAISPSGSSMPYSVTKAAGLHLMKALAVTQGPKIRVNAILPGLLLTEWVQCLRWDFAEVLTDTPYGD</sequence>
<gene>
    <name evidence="4" type="ORF">Z518_07848</name>
</gene>
<evidence type="ECO:0000256" key="2">
    <source>
        <dbReference type="ARBA" id="ARBA00022857"/>
    </source>
</evidence>
<dbReference type="OrthoDB" id="37659at2759"/>
<comment type="similarity">
    <text evidence="1">Belongs to the short-chain dehydrogenases/reductases (SDR) family.</text>
</comment>
<dbReference type="Proteomes" id="UP000053617">
    <property type="component" value="Unassembled WGS sequence"/>
</dbReference>
<evidence type="ECO:0000313" key="5">
    <source>
        <dbReference type="Proteomes" id="UP000053617"/>
    </source>
</evidence>
<evidence type="ECO:0000313" key="4">
    <source>
        <dbReference type="EMBL" id="KIX01909.1"/>
    </source>
</evidence>
<dbReference type="PRINTS" id="PR00081">
    <property type="entry name" value="GDHRDH"/>
</dbReference>
<dbReference type="RefSeq" id="XP_013269045.1">
    <property type="nucleotide sequence ID" value="XM_013413591.1"/>
</dbReference>
<dbReference type="GeneID" id="25295919"/>
<accession>A0A0D2I7T6</accession>
<dbReference type="HOGENOM" id="CLU_010194_1_3_1"/>
<dbReference type="InterPro" id="IPR020904">
    <property type="entry name" value="Sc_DH/Rdtase_CS"/>
</dbReference>
<name>A0A0D2I7T6_9EURO</name>
<evidence type="ECO:0000256" key="3">
    <source>
        <dbReference type="ARBA" id="ARBA00023002"/>
    </source>
</evidence>
<organism evidence="4 5">
    <name type="scientific">Rhinocladiella mackenziei CBS 650.93</name>
    <dbReference type="NCBI Taxonomy" id="1442369"/>
    <lineage>
        <taxon>Eukaryota</taxon>
        <taxon>Fungi</taxon>
        <taxon>Dikarya</taxon>
        <taxon>Ascomycota</taxon>
        <taxon>Pezizomycotina</taxon>
        <taxon>Eurotiomycetes</taxon>
        <taxon>Chaetothyriomycetidae</taxon>
        <taxon>Chaetothyriales</taxon>
        <taxon>Herpotrichiellaceae</taxon>
        <taxon>Rhinocladiella</taxon>
    </lineage>
</organism>
<dbReference type="SUPFAM" id="SSF51735">
    <property type="entry name" value="NAD(P)-binding Rossmann-fold domains"/>
    <property type="match status" value="1"/>
</dbReference>
<dbReference type="VEuPathDB" id="FungiDB:Z518_07848"/>
<dbReference type="PANTHER" id="PTHR43618:SF2">
    <property type="entry name" value="CHAIN DEHYDROGENASE, PUTATIVE (AFU_ORTHOLOGUE AFUA_6G06930)-RELATED"/>
    <property type="match status" value="1"/>
</dbReference>
<reference evidence="4 5" key="1">
    <citation type="submission" date="2015-01" db="EMBL/GenBank/DDBJ databases">
        <title>The Genome Sequence of Rhinocladiella mackenzie CBS 650.93.</title>
        <authorList>
            <consortium name="The Broad Institute Genomics Platform"/>
            <person name="Cuomo C."/>
            <person name="de Hoog S."/>
            <person name="Gorbushina A."/>
            <person name="Stielow B."/>
            <person name="Teixiera M."/>
            <person name="Abouelleil A."/>
            <person name="Chapman S.B."/>
            <person name="Priest M."/>
            <person name="Young S.K."/>
            <person name="Wortman J."/>
            <person name="Nusbaum C."/>
            <person name="Birren B."/>
        </authorList>
    </citation>
    <scope>NUCLEOTIDE SEQUENCE [LARGE SCALE GENOMIC DNA]</scope>
    <source>
        <strain evidence="4 5">CBS 650.93</strain>
    </source>
</reference>
<evidence type="ECO:0000256" key="1">
    <source>
        <dbReference type="ARBA" id="ARBA00006484"/>
    </source>
</evidence>
<dbReference type="GO" id="GO:0016491">
    <property type="term" value="F:oxidoreductase activity"/>
    <property type="evidence" value="ECO:0007669"/>
    <property type="project" value="UniProtKB-KW"/>
</dbReference>
<dbReference type="EMBL" id="KN847480">
    <property type="protein sequence ID" value="KIX01909.1"/>
    <property type="molecule type" value="Genomic_DNA"/>
</dbReference>
<dbReference type="InterPro" id="IPR002347">
    <property type="entry name" value="SDR_fam"/>
</dbReference>
<dbReference type="AlphaFoldDB" id="A0A0D2I7T6"/>
<dbReference type="PANTHER" id="PTHR43618">
    <property type="entry name" value="7-ALPHA-HYDROXYSTEROID DEHYDROGENASE"/>
    <property type="match status" value="1"/>
</dbReference>
<dbReference type="STRING" id="1442369.A0A0D2I7T6"/>
<dbReference type="Gene3D" id="3.40.50.720">
    <property type="entry name" value="NAD(P)-binding Rossmann-like Domain"/>
    <property type="match status" value="1"/>
</dbReference>
<dbReference type="PROSITE" id="PS00061">
    <property type="entry name" value="ADH_SHORT"/>
    <property type="match status" value="1"/>
</dbReference>